<name>A0A7J8EZT5_ROUAE</name>
<reference evidence="1 2" key="1">
    <citation type="journal article" date="2020" name="Nature">
        <title>Six reference-quality genomes reveal evolution of bat adaptations.</title>
        <authorList>
            <person name="Jebb D."/>
            <person name="Huang Z."/>
            <person name="Pippel M."/>
            <person name="Hughes G.M."/>
            <person name="Lavrichenko K."/>
            <person name="Devanna P."/>
            <person name="Winkler S."/>
            <person name="Jermiin L.S."/>
            <person name="Skirmuntt E.C."/>
            <person name="Katzourakis A."/>
            <person name="Burkitt-Gray L."/>
            <person name="Ray D.A."/>
            <person name="Sullivan K.A.M."/>
            <person name="Roscito J.G."/>
            <person name="Kirilenko B.M."/>
            <person name="Davalos L.M."/>
            <person name="Corthals A.P."/>
            <person name="Power M.L."/>
            <person name="Jones G."/>
            <person name="Ransome R.D."/>
            <person name="Dechmann D.K.N."/>
            <person name="Locatelli A.G."/>
            <person name="Puechmaille S.J."/>
            <person name="Fedrigo O."/>
            <person name="Jarvis E.D."/>
            <person name="Hiller M."/>
            <person name="Vernes S.C."/>
            <person name="Myers E.W."/>
            <person name="Teeling E.C."/>
        </authorList>
    </citation>
    <scope>NUCLEOTIDE SEQUENCE [LARGE SCALE GENOMIC DNA]</scope>
    <source>
        <strain evidence="1">MRouAeg1</strain>
        <tissue evidence="1">Muscle</tissue>
    </source>
</reference>
<evidence type="ECO:0000313" key="1">
    <source>
        <dbReference type="EMBL" id="KAF6441018.1"/>
    </source>
</evidence>
<sequence>MKEAEKRPPCSGTLWSSPNQHFGIVMYKVVQRREMFWLTQRPPGSKSDLFGKVNFKNQAQNERQVTLFLLPHGFIRTFFIASDRNQTPTNLTCFFKQDVLTLEIKIRVFRQGWVQRFKKPH</sequence>
<evidence type="ECO:0000313" key="2">
    <source>
        <dbReference type="Proteomes" id="UP000593571"/>
    </source>
</evidence>
<dbReference type="EMBL" id="JACASE010000008">
    <property type="protein sequence ID" value="KAF6441018.1"/>
    <property type="molecule type" value="Genomic_DNA"/>
</dbReference>
<proteinExistence type="predicted"/>
<dbReference type="AlphaFoldDB" id="A0A7J8EZT5"/>
<comment type="caution">
    <text evidence="1">The sequence shown here is derived from an EMBL/GenBank/DDBJ whole genome shotgun (WGS) entry which is preliminary data.</text>
</comment>
<gene>
    <name evidence="1" type="ORF">HJG63_012247</name>
</gene>
<protein>
    <submittedName>
        <fullName evidence="1">Uncharacterized protein</fullName>
    </submittedName>
</protein>
<keyword evidence="2" id="KW-1185">Reference proteome</keyword>
<accession>A0A7J8EZT5</accession>
<organism evidence="1 2">
    <name type="scientific">Rousettus aegyptiacus</name>
    <name type="common">Egyptian fruit bat</name>
    <name type="synonym">Pteropus aegyptiacus</name>
    <dbReference type="NCBI Taxonomy" id="9407"/>
    <lineage>
        <taxon>Eukaryota</taxon>
        <taxon>Metazoa</taxon>
        <taxon>Chordata</taxon>
        <taxon>Craniata</taxon>
        <taxon>Vertebrata</taxon>
        <taxon>Euteleostomi</taxon>
        <taxon>Mammalia</taxon>
        <taxon>Eutheria</taxon>
        <taxon>Laurasiatheria</taxon>
        <taxon>Chiroptera</taxon>
        <taxon>Yinpterochiroptera</taxon>
        <taxon>Pteropodoidea</taxon>
        <taxon>Pteropodidae</taxon>
        <taxon>Rousettinae</taxon>
        <taxon>Rousettus</taxon>
    </lineage>
</organism>
<dbReference type="Proteomes" id="UP000593571">
    <property type="component" value="Unassembled WGS sequence"/>
</dbReference>